<organism evidence="1 2">
    <name type="scientific">Bacteroides fragilis str. S36L11</name>
    <dbReference type="NCBI Taxonomy" id="1339327"/>
    <lineage>
        <taxon>Bacteria</taxon>
        <taxon>Pseudomonadati</taxon>
        <taxon>Bacteroidota</taxon>
        <taxon>Bacteroidia</taxon>
        <taxon>Bacteroidales</taxon>
        <taxon>Bacteroidaceae</taxon>
        <taxon>Bacteroides</taxon>
    </lineage>
</organism>
<proteinExistence type="predicted"/>
<protein>
    <recommendedName>
        <fullName evidence="3">Helix-turn-helix domain containing protein</fullName>
    </recommendedName>
</protein>
<dbReference type="EMBL" id="JGDJ01000213">
    <property type="protein sequence ID" value="EXZ28440.1"/>
    <property type="molecule type" value="Genomic_DNA"/>
</dbReference>
<accession>A0A015X2T2</accession>
<evidence type="ECO:0008006" key="3">
    <source>
        <dbReference type="Google" id="ProtNLM"/>
    </source>
</evidence>
<name>A0A015X2T2_BACFG</name>
<dbReference type="PATRIC" id="fig|1339327.3.peg.2984"/>
<comment type="caution">
    <text evidence="1">The sequence shown here is derived from an EMBL/GenBank/DDBJ whole genome shotgun (WGS) entry which is preliminary data.</text>
</comment>
<gene>
    <name evidence="1" type="ORF">M136_2371</name>
</gene>
<evidence type="ECO:0000313" key="2">
    <source>
        <dbReference type="Proteomes" id="UP000022082"/>
    </source>
</evidence>
<dbReference type="AlphaFoldDB" id="A0A015X2T2"/>
<sequence>MNNMERLPADTFFLDLELRQEVERMASLGYAPDDIASYLGLDAEIFVFDAGREGTTVYSLMRQGALKAGVGVELKLQEQALSGDLDAMELLEKVRGRRSFEIIVKQIDEDEFG</sequence>
<dbReference type="RefSeq" id="WP_011202831.1">
    <property type="nucleotide sequence ID" value="NZ_JGDJ01000213.1"/>
</dbReference>
<dbReference type="Proteomes" id="UP000022082">
    <property type="component" value="Unassembled WGS sequence"/>
</dbReference>
<reference evidence="1 2" key="1">
    <citation type="submission" date="2014-02" db="EMBL/GenBank/DDBJ databases">
        <authorList>
            <person name="Sears C."/>
            <person name="Carroll K."/>
            <person name="Sack B.R."/>
            <person name="Qadri F."/>
            <person name="Myers L.L."/>
            <person name="Chung G.-T."/>
            <person name="Escheverria P."/>
            <person name="Fraser C.M."/>
            <person name="Sadzewicz L."/>
            <person name="Shefchek K.A."/>
            <person name="Tallon L."/>
            <person name="Das S.P."/>
            <person name="Daugherty S."/>
            <person name="Mongodin E.F."/>
        </authorList>
    </citation>
    <scope>NUCLEOTIDE SEQUENCE [LARGE SCALE GENOMIC DNA]</scope>
    <source>
        <strain evidence="1 2">S36L11</strain>
    </source>
</reference>
<evidence type="ECO:0000313" key="1">
    <source>
        <dbReference type="EMBL" id="EXZ28440.1"/>
    </source>
</evidence>